<keyword evidence="3" id="KW-0547">Nucleotide-binding</keyword>
<dbReference type="OrthoDB" id="9801219at2"/>
<dbReference type="Gene3D" id="3.40.1190.20">
    <property type="match status" value="1"/>
</dbReference>
<dbReference type="GO" id="GO:0008443">
    <property type="term" value="F:phosphofructokinase activity"/>
    <property type="evidence" value="ECO:0007669"/>
    <property type="project" value="TreeGrafter"/>
</dbReference>
<keyword evidence="9" id="KW-1185">Reference proteome</keyword>
<keyword evidence="2 6" id="KW-0808">Transferase</keyword>
<dbReference type="EMBL" id="QJJU01000019">
    <property type="protein sequence ID" value="PXX05097.1"/>
    <property type="molecule type" value="Genomic_DNA"/>
</dbReference>
<evidence type="ECO:0000256" key="4">
    <source>
        <dbReference type="ARBA" id="ARBA00022777"/>
    </source>
</evidence>
<accession>A0A318HAX8</accession>
<proteinExistence type="inferred from homology"/>
<dbReference type="InterPro" id="IPR029056">
    <property type="entry name" value="Ribokinase-like"/>
</dbReference>
<dbReference type="PANTHER" id="PTHR46566">
    <property type="entry name" value="1-PHOSPHOFRUCTOKINASE-RELATED"/>
    <property type="match status" value="1"/>
</dbReference>
<name>A0A318HAX8_9MYCO</name>
<dbReference type="NCBIfam" id="TIGR03168">
    <property type="entry name" value="1-PFK"/>
    <property type="match status" value="1"/>
</dbReference>
<comment type="caution">
    <text evidence="8">The sequence shown here is derived from an EMBL/GenBank/DDBJ whole genome shotgun (WGS) entry which is preliminary data.</text>
</comment>
<evidence type="ECO:0000313" key="8">
    <source>
        <dbReference type="EMBL" id="PXX05097.1"/>
    </source>
</evidence>
<reference evidence="9" key="1">
    <citation type="submission" date="2018-05" db="EMBL/GenBank/DDBJ databases">
        <authorList>
            <person name="Deangelis K."/>
            <person name="Huntemann M."/>
            <person name="Clum A."/>
            <person name="Pillay M."/>
            <person name="Palaniappan K."/>
            <person name="Varghese N."/>
            <person name="Mikhailova N."/>
            <person name="Stamatis D."/>
            <person name="Reddy T."/>
            <person name="Daum C."/>
            <person name="Shapiro N."/>
            <person name="Ivanova N."/>
            <person name="Kyrpides N."/>
            <person name="Woyke T."/>
        </authorList>
    </citation>
    <scope>NUCLEOTIDE SEQUENCE [LARGE SCALE GENOMIC DNA]</scope>
    <source>
        <strain evidence="9">GAS496</strain>
    </source>
</reference>
<dbReference type="PANTHER" id="PTHR46566:SF5">
    <property type="entry name" value="1-PHOSPHOFRUCTOKINASE"/>
    <property type="match status" value="1"/>
</dbReference>
<dbReference type="SUPFAM" id="SSF53613">
    <property type="entry name" value="Ribokinase-like"/>
    <property type="match status" value="1"/>
</dbReference>
<keyword evidence="5" id="KW-0067">ATP-binding</keyword>
<reference evidence="8 9" key="2">
    <citation type="submission" date="2018-06" db="EMBL/GenBank/DDBJ databases">
        <title>Sequencing of bacterial isolates from soil warming experiment in Harvard Forest, Massachusetts, USA.</title>
        <authorList>
            <person name="Deangelis K.PhD."/>
        </authorList>
    </citation>
    <scope>NUCLEOTIDE SEQUENCE [LARGE SCALE GENOMIC DNA]</scope>
    <source>
        <strain evidence="8 9">GAS496</strain>
    </source>
</reference>
<dbReference type="GO" id="GO:0005524">
    <property type="term" value="F:ATP binding"/>
    <property type="evidence" value="ECO:0007669"/>
    <property type="project" value="UniProtKB-KW"/>
</dbReference>
<evidence type="ECO:0000256" key="1">
    <source>
        <dbReference type="ARBA" id="ARBA00010688"/>
    </source>
</evidence>
<protein>
    <submittedName>
        <fullName evidence="8">1-phosphofructokinase</fullName>
    </submittedName>
</protein>
<dbReference type="Proteomes" id="UP000247781">
    <property type="component" value="Unassembled WGS sequence"/>
</dbReference>
<keyword evidence="4 8" id="KW-0418">Kinase</keyword>
<dbReference type="PIRSF" id="PIRSF000535">
    <property type="entry name" value="1PFK/6PFK/LacC"/>
    <property type="match status" value="1"/>
</dbReference>
<dbReference type="Pfam" id="PF00294">
    <property type="entry name" value="PfkB"/>
    <property type="match status" value="1"/>
</dbReference>
<evidence type="ECO:0000256" key="5">
    <source>
        <dbReference type="ARBA" id="ARBA00022840"/>
    </source>
</evidence>
<sequence>MIVTVTPNPSIDRTVELSAPLTRGAVHRVSSVTSEPGGKGVNVARALTLAGLDAVAVLPAPANDPLLTALTAAAVPFRCVPAAGAVRTNFAITEHDGTTTKLNEPGAALDAATLDALTRSVAASAESAAWVVLSGSLPPGVPDHWYADVVALLEPYPCRVAIDTSDGPLAALVASFDRAAPDLIKPNAEELASVLGYSPQALEAAVAQGDPEPVVSAARQLVDRGVRAVLATLGPAGAVLVDETGSWLATPPTIVARSTVGAGDASLAGYLRADVGGAVPPQRLQMAVAYGSAAAALPGSALPTPAQVDLDAVQVSPIAPISPTTNTKVSP</sequence>
<evidence type="ECO:0000313" key="9">
    <source>
        <dbReference type="Proteomes" id="UP000247781"/>
    </source>
</evidence>
<dbReference type="InterPro" id="IPR011611">
    <property type="entry name" value="PfkB_dom"/>
</dbReference>
<evidence type="ECO:0000259" key="7">
    <source>
        <dbReference type="Pfam" id="PF00294"/>
    </source>
</evidence>
<gene>
    <name evidence="8" type="ORF">C8E89_1192</name>
</gene>
<dbReference type="InterPro" id="IPR017583">
    <property type="entry name" value="Tagatose/fructose_Pkinase"/>
</dbReference>
<dbReference type="CDD" id="cd01164">
    <property type="entry name" value="FruK_PfkB_like"/>
    <property type="match status" value="1"/>
</dbReference>
<evidence type="ECO:0000256" key="6">
    <source>
        <dbReference type="PIRNR" id="PIRNR000535"/>
    </source>
</evidence>
<comment type="similarity">
    <text evidence="1">Belongs to the carbohydrate kinase PfkB family.</text>
</comment>
<dbReference type="RefSeq" id="WP_110318566.1">
    <property type="nucleotide sequence ID" value="NZ_QJJU01000019.1"/>
</dbReference>
<evidence type="ECO:0000256" key="2">
    <source>
        <dbReference type="ARBA" id="ARBA00022679"/>
    </source>
</evidence>
<feature type="domain" description="Carbohydrate kinase PfkB" evidence="7">
    <location>
        <begin position="8"/>
        <end position="305"/>
    </location>
</feature>
<organism evidence="8 9">
    <name type="scientific">Mycolicibacterium moriokaense</name>
    <dbReference type="NCBI Taxonomy" id="39691"/>
    <lineage>
        <taxon>Bacteria</taxon>
        <taxon>Bacillati</taxon>
        <taxon>Actinomycetota</taxon>
        <taxon>Actinomycetes</taxon>
        <taxon>Mycobacteriales</taxon>
        <taxon>Mycobacteriaceae</taxon>
        <taxon>Mycolicibacterium</taxon>
    </lineage>
</organism>
<dbReference type="AlphaFoldDB" id="A0A318HAX8"/>
<dbReference type="GO" id="GO:0005829">
    <property type="term" value="C:cytosol"/>
    <property type="evidence" value="ECO:0007669"/>
    <property type="project" value="TreeGrafter"/>
</dbReference>
<evidence type="ECO:0000256" key="3">
    <source>
        <dbReference type="ARBA" id="ARBA00022741"/>
    </source>
</evidence>